<name>A0A1B1B8P8_9ACTN</name>
<accession>A0A1B1B8P8</accession>
<evidence type="ECO:0000313" key="1">
    <source>
        <dbReference type="EMBL" id="ANP55208.1"/>
    </source>
</evidence>
<evidence type="ECO:0008006" key="5">
    <source>
        <dbReference type="Google" id="ProtNLM"/>
    </source>
</evidence>
<dbReference type="AlphaFoldDB" id="A0A1B1B8P8"/>
<dbReference type="Proteomes" id="UP000092659">
    <property type="component" value="Chromosome"/>
</dbReference>
<evidence type="ECO:0000313" key="2">
    <source>
        <dbReference type="EMBL" id="MBP2050352.1"/>
    </source>
</evidence>
<gene>
    <name evidence="1" type="ORF">AVL59_41470</name>
    <name evidence="2" type="ORF">J2Z21_003291</name>
</gene>
<proteinExistence type="predicted"/>
<dbReference type="KEGG" id="sgs:AVL59_41470"/>
<protein>
    <recommendedName>
        <fullName evidence="5">HEAT repeat domain-containing protein</fullName>
    </recommendedName>
</protein>
<dbReference type="Gene3D" id="1.25.10.10">
    <property type="entry name" value="Leucine-rich Repeat Variant"/>
    <property type="match status" value="1"/>
</dbReference>
<dbReference type="InterPro" id="IPR011989">
    <property type="entry name" value="ARM-like"/>
</dbReference>
<dbReference type="RefSeq" id="WP_067314773.1">
    <property type="nucleotide sequence ID" value="NZ_CP016279.1"/>
</dbReference>
<keyword evidence="4" id="KW-1185">Reference proteome</keyword>
<reference evidence="2 4" key="2">
    <citation type="submission" date="2021-03" db="EMBL/GenBank/DDBJ databases">
        <title>Genomic Encyclopedia of Type Strains, Phase IV (KMG-IV): sequencing the most valuable type-strain genomes for metagenomic binning, comparative biology and taxonomic classification.</title>
        <authorList>
            <person name="Goeker M."/>
        </authorList>
    </citation>
    <scope>NUCLEOTIDE SEQUENCE [LARGE SCALE GENOMIC DNA]</scope>
    <source>
        <strain evidence="2 4">DSM 40499</strain>
    </source>
</reference>
<reference evidence="1 3" key="1">
    <citation type="submission" date="2016-06" db="EMBL/GenBank/DDBJ databases">
        <title>Complete genome sequence of Streptomyces griseochromogenes ATCC 14511, the Blasticidin S producer.</title>
        <authorList>
            <person name="Wu L."/>
        </authorList>
    </citation>
    <scope>NUCLEOTIDE SEQUENCE [LARGE SCALE GENOMIC DNA]</scope>
    <source>
        <strain evidence="1 3">ATCC 14511</strain>
    </source>
</reference>
<dbReference type="EMBL" id="CP016279">
    <property type="protein sequence ID" value="ANP55208.1"/>
    <property type="molecule type" value="Genomic_DNA"/>
</dbReference>
<evidence type="ECO:0000313" key="3">
    <source>
        <dbReference type="Proteomes" id="UP000092659"/>
    </source>
</evidence>
<dbReference type="OrthoDB" id="3389580at2"/>
<sequence length="191" mass="20222">MPGTAEGVDPLIDRVDTLIGAGYVGKEKATGVAAEVPEAGTRILGRLRGMADSGDWHRFERFAALAVHLHPDGLAGILLSALGSDAKDARGVQVEDLVDMLGELRAPEAVGPLGRLLHDRWESDAPFFSLCTKIIRSLAEIGTPEAHAVLRDVATGDRPGPLKWHAAEELGIEEELGFDEDEMLGGTAPAS</sequence>
<dbReference type="Proteomes" id="UP001519309">
    <property type="component" value="Unassembled WGS sequence"/>
</dbReference>
<dbReference type="EMBL" id="JAGGLP010000006">
    <property type="protein sequence ID" value="MBP2050352.1"/>
    <property type="molecule type" value="Genomic_DNA"/>
</dbReference>
<evidence type="ECO:0000313" key="4">
    <source>
        <dbReference type="Proteomes" id="UP001519309"/>
    </source>
</evidence>
<organism evidence="1 3">
    <name type="scientific">Streptomyces griseochromogenes</name>
    <dbReference type="NCBI Taxonomy" id="68214"/>
    <lineage>
        <taxon>Bacteria</taxon>
        <taxon>Bacillati</taxon>
        <taxon>Actinomycetota</taxon>
        <taxon>Actinomycetes</taxon>
        <taxon>Kitasatosporales</taxon>
        <taxon>Streptomycetaceae</taxon>
        <taxon>Streptomyces</taxon>
    </lineage>
</organism>